<dbReference type="AlphaFoldDB" id="Q8XZ54"/>
<dbReference type="EMBL" id="AL646052">
    <property type="protein sequence ID" value="CAD15254.1"/>
    <property type="molecule type" value="Genomic_DNA"/>
</dbReference>
<proteinExistence type="predicted"/>
<dbReference type="HOGENOM" id="CLU_2181764_0_0_4"/>
<keyword evidence="2" id="KW-1185">Reference proteome</keyword>
<dbReference type="EnsemblBacteria" id="CAD15254">
    <property type="protein sequence ID" value="CAD15254"/>
    <property type="gene ID" value="RSc1552"/>
</dbReference>
<evidence type="ECO:0000313" key="1">
    <source>
        <dbReference type="EMBL" id="CAD15254.1"/>
    </source>
</evidence>
<gene>
    <name evidence="1" type="ordered locus">RSc1552</name>
</gene>
<dbReference type="KEGG" id="rso:RSc1552"/>
<name>Q8XZ54_RALN1</name>
<protein>
    <submittedName>
        <fullName evidence="1">Uncharacterized protein</fullName>
    </submittedName>
</protein>
<reference evidence="1 2" key="1">
    <citation type="journal article" date="2002" name="Nature">
        <title>Genome sequence of the plant pathogen Ralstonia solanacearum.</title>
        <authorList>
            <person name="Salanoubat M."/>
            <person name="Genin S."/>
            <person name="Artiguenave F."/>
            <person name="Gouzy J."/>
            <person name="Mangenot S."/>
            <person name="Arlat M."/>
            <person name="Billault A."/>
            <person name="Brottier P."/>
            <person name="Camus J.C."/>
            <person name="Cattolico L."/>
            <person name="Chandler M."/>
            <person name="Choisne N."/>
            <person name="Claudel-Renard C."/>
            <person name="Cunnac S."/>
            <person name="Demange N."/>
            <person name="Gaspin C."/>
            <person name="Lavie M."/>
            <person name="Moisan A."/>
            <person name="Robert C."/>
            <person name="Saurin W."/>
            <person name="Schiex T."/>
            <person name="Siguier P."/>
            <person name="Thebault P."/>
            <person name="Whalen M."/>
            <person name="Wincker P."/>
            <person name="Levy M."/>
            <person name="Weissenbach J."/>
            <person name="Boucher C.A."/>
        </authorList>
    </citation>
    <scope>NUCLEOTIDE SEQUENCE [LARGE SCALE GENOMIC DNA]</scope>
    <source>
        <strain evidence="2">ATCC BAA-1114 / GMI1000</strain>
    </source>
</reference>
<accession>Q8XZ54</accession>
<organism evidence="1 2">
    <name type="scientific">Ralstonia nicotianae (strain ATCC BAA-1114 / GMI1000)</name>
    <name type="common">Ralstonia solanacearum</name>
    <dbReference type="NCBI Taxonomy" id="267608"/>
    <lineage>
        <taxon>Bacteria</taxon>
        <taxon>Pseudomonadati</taxon>
        <taxon>Pseudomonadota</taxon>
        <taxon>Betaproteobacteria</taxon>
        <taxon>Burkholderiales</taxon>
        <taxon>Burkholderiaceae</taxon>
        <taxon>Ralstonia</taxon>
        <taxon>Ralstonia solanacearum species complex</taxon>
    </lineage>
</organism>
<dbReference type="eggNOG" id="ENOG5030X0R">
    <property type="taxonomic scope" value="Bacteria"/>
</dbReference>
<evidence type="ECO:0000313" key="2">
    <source>
        <dbReference type="Proteomes" id="UP000001436"/>
    </source>
</evidence>
<sequence>MPEEATIGDYRIKCEADWREAHLFPERTLGAFLDGFNAEVAHCAKHRVPGFEDAREVLVAEARMYEQQAEEASRAHEAAWRAIEEVRRADEEALQRAERAIKAALVVSA</sequence>
<dbReference type="Proteomes" id="UP000001436">
    <property type="component" value="Chromosome"/>
</dbReference>